<feature type="transmembrane region" description="Helical" evidence="1">
    <location>
        <begin position="36"/>
        <end position="60"/>
    </location>
</feature>
<protein>
    <submittedName>
        <fullName evidence="2">Uncharacterized protein</fullName>
    </submittedName>
</protein>
<dbReference type="RefSeq" id="WP_230098206.1">
    <property type="nucleotide sequence ID" value="NZ_CAKKNT010000004.1"/>
</dbReference>
<dbReference type="EMBL" id="CAKKNT010000004">
    <property type="protein sequence ID" value="CAH0418101.1"/>
    <property type="molecule type" value="Genomic_DNA"/>
</dbReference>
<dbReference type="Proteomes" id="UP000789719">
    <property type="component" value="Unassembled WGS sequence"/>
</dbReference>
<gene>
    <name evidence="2" type="ORF">WGH24286_00517</name>
</gene>
<keyword evidence="1" id="KW-0812">Transmembrane</keyword>
<keyword evidence="1" id="KW-1133">Transmembrane helix</keyword>
<keyword evidence="1" id="KW-0472">Membrane</keyword>
<keyword evidence="3" id="KW-1185">Reference proteome</keyword>
<organism evidence="2 3">
    <name type="scientific">Periweissella ghanensis</name>
    <dbReference type="NCBI Taxonomy" id="467997"/>
    <lineage>
        <taxon>Bacteria</taxon>
        <taxon>Bacillati</taxon>
        <taxon>Bacillota</taxon>
        <taxon>Bacilli</taxon>
        <taxon>Lactobacillales</taxon>
        <taxon>Lactobacillaceae</taxon>
        <taxon>Periweissella</taxon>
    </lineage>
</organism>
<feature type="transmembrane region" description="Helical" evidence="1">
    <location>
        <begin position="6"/>
        <end position="24"/>
    </location>
</feature>
<sequence>MDFIILLGIIIIVLGVLVMMVTPRERTWGSVYRSKNPAMAATAVILIIIGLVIVILKAWLNGQVS</sequence>
<reference evidence="2 3" key="1">
    <citation type="submission" date="2021-11" db="EMBL/GenBank/DDBJ databases">
        <authorList>
            <person name="Depoorter E."/>
        </authorList>
    </citation>
    <scope>NUCLEOTIDE SEQUENCE [LARGE SCALE GENOMIC DNA]</scope>
    <source>
        <strain evidence="2 3">LMG 24286</strain>
    </source>
</reference>
<comment type="caution">
    <text evidence="2">The sequence shown here is derived from an EMBL/GenBank/DDBJ whole genome shotgun (WGS) entry which is preliminary data.</text>
</comment>
<evidence type="ECO:0000256" key="1">
    <source>
        <dbReference type="SAM" id="Phobius"/>
    </source>
</evidence>
<evidence type="ECO:0000313" key="3">
    <source>
        <dbReference type="Proteomes" id="UP000789719"/>
    </source>
</evidence>
<accession>A0ABM8ZA96</accession>
<evidence type="ECO:0000313" key="2">
    <source>
        <dbReference type="EMBL" id="CAH0418101.1"/>
    </source>
</evidence>
<name>A0ABM8ZA96_9LACO</name>
<proteinExistence type="predicted"/>